<dbReference type="Proteomes" id="UP000626242">
    <property type="component" value="Unassembled WGS sequence"/>
</dbReference>
<proteinExistence type="predicted"/>
<reference evidence="1 2" key="1">
    <citation type="submission" date="2020-08" db="EMBL/GenBank/DDBJ databases">
        <title>A Genomic Blueprint of the Chicken Gut Microbiome.</title>
        <authorList>
            <person name="Gilroy R."/>
            <person name="Ravi A."/>
            <person name="Getino M."/>
            <person name="Pursley I."/>
            <person name="Horton D.L."/>
            <person name="Alikhan N.-F."/>
            <person name="Baker D."/>
            <person name="Gharbi K."/>
            <person name="Hall N."/>
            <person name="Watson M."/>
            <person name="Adriaenssens E.M."/>
            <person name="Foster-Nyarko E."/>
            <person name="Jarju S."/>
            <person name="Secka A."/>
            <person name="Antonio M."/>
            <person name="Oren A."/>
            <person name="Chaudhuri R."/>
            <person name="La Ragione R.M."/>
            <person name="Hildebrand F."/>
            <person name="Pallen M.J."/>
        </authorList>
    </citation>
    <scope>NUCLEOTIDE SEQUENCE [LARGE SCALE GENOMIC DNA]</scope>
    <source>
        <strain evidence="1 2">Sa1CVA4</strain>
    </source>
</reference>
<organism evidence="1 2">
    <name type="scientific">Kaistella pullorum</name>
    <dbReference type="NCBI Taxonomy" id="2763074"/>
    <lineage>
        <taxon>Bacteria</taxon>
        <taxon>Pseudomonadati</taxon>
        <taxon>Bacteroidota</taxon>
        <taxon>Flavobacteriia</taxon>
        <taxon>Flavobacteriales</taxon>
        <taxon>Weeksellaceae</taxon>
        <taxon>Chryseobacterium group</taxon>
        <taxon>Kaistella</taxon>
    </lineage>
</organism>
<evidence type="ECO:0008006" key="3">
    <source>
        <dbReference type="Google" id="ProtNLM"/>
    </source>
</evidence>
<keyword evidence="2" id="KW-1185">Reference proteome</keyword>
<evidence type="ECO:0000313" key="1">
    <source>
        <dbReference type="EMBL" id="MBD8018866.1"/>
    </source>
</evidence>
<protein>
    <recommendedName>
        <fullName evidence="3">GLPGLI family protein</fullName>
    </recommendedName>
</protein>
<accession>A0ABR8WQ63</accession>
<dbReference type="RefSeq" id="WP_251834060.1">
    <property type="nucleotide sequence ID" value="NZ_JACSPS010000003.1"/>
</dbReference>
<gene>
    <name evidence="1" type="ORF">H9628_10305</name>
</gene>
<evidence type="ECO:0000313" key="2">
    <source>
        <dbReference type="Proteomes" id="UP000626242"/>
    </source>
</evidence>
<sequence length="225" mass="25508">MKTIYTIISLFAVSVSLQAQQITVGEVARQAKWTKLIDEVNNGKQKIKYSDIEGIPYYNRTFLPARVGDTSASVPIRYNSFLDTVEILVNTDVFEIPREESYPKFIFENSGEKLVLVNTHDENAGYFFELSGGKNRLLKKVITKFHDAVPAPNSMIPGTPARFELLKPAYFIKTETGLIRIPKNTKDLIPSFPEREAELSNFIKTNKIKLTSEADLIKLNNFLNN</sequence>
<comment type="caution">
    <text evidence="1">The sequence shown here is derived from an EMBL/GenBank/DDBJ whole genome shotgun (WGS) entry which is preliminary data.</text>
</comment>
<dbReference type="EMBL" id="JACSPS010000003">
    <property type="protein sequence ID" value="MBD8018866.1"/>
    <property type="molecule type" value="Genomic_DNA"/>
</dbReference>
<name>A0ABR8WQ63_9FLAO</name>